<keyword evidence="6 8" id="KW-1133">Transmembrane helix</keyword>
<keyword evidence="4" id="KW-1003">Cell membrane</keyword>
<gene>
    <name evidence="9" type="ORF">B0T45_05380</name>
</gene>
<feature type="transmembrane region" description="Helical" evidence="8">
    <location>
        <begin position="47"/>
        <end position="68"/>
    </location>
</feature>
<dbReference type="RefSeq" id="WP_081554827.1">
    <property type="nucleotide sequence ID" value="NZ_MUKV01000004.1"/>
</dbReference>
<dbReference type="PANTHER" id="PTHR30047:SF7">
    <property type="entry name" value="HIGH-AFFINITY CHOLINE TRANSPORT PROTEIN"/>
    <property type="match status" value="1"/>
</dbReference>
<keyword evidence="3" id="KW-0813">Transport</keyword>
<comment type="similarity">
    <text evidence="2">Belongs to the BCCT transporter (TC 2.A.15) family.</text>
</comment>
<evidence type="ECO:0000256" key="7">
    <source>
        <dbReference type="ARBA" id="ARBA00023136"/>
    </source>
</evidence>
<feature type="transmembrane region" description="Helical" evidence="8">
    <location>
        <begin position="392"/>
        <end position="416"/>
    </location>
</feature>
<feature type="transmembrane region" description="Helical" evidence="8">
    <location>
        <begin position="481"/>
        <end position="500"/>
    </location>
</feature>
<evidence type="ECO:0000256" key="2">
    <source>
        <dbReference type="ARBA" id="ARBA00005658"/>
    </source>
</evidence>
<proteinExistence type="inferred from homology"/>
<dbReference type="Pfam" id="PF02028">
    <property type="entry name" value="BCCT"/>
    <property type="match status" value="1"/>
</dbReference>
<comment type="caution">
    <text evidence="9">The sequence shown here is derived from an EMBL/GenBank/DDBJ whole genome shotgun (WGS) entry which is preliminary data.</text>
</comment>
<dbReference type="EMBL" id="MUKV01000004">
    <property type="protein sequence ID" value="OQS42794.1"/>
    <property type="molecule type" value="Genomic_DNA"/>
</dbReference>
<sequence length="522" mass="56325">MHRSHRIRPLVFWPTFLLLLAALLFSYLDLPAFLGMAAAANKWILSHFSWLFSLASFSLLLTCVWVYCSPIGKLRIGGVDAKPLLNRKRWFAVTLMTTMAVGVLFWTTAEPIYHLYYPPASYHLSAGSAEAASFAMSAMFLHWTFTPYAIYTVPALLFGLVFYNLKQPFSVGSMLRPLLGRWVDGRSGQLIDALALYALVAGMASSLGTGALALVGGINQYLPLPASPFSIGLVIAAIVLTFVGSALSGLHRGLTWLSSINTWILLALAGFLLIFGPTTFILAFGLESFGNYLNQFFRLSLSTGAASQDGWAGSWTIFYWAVWFAWAPISAMFLGKISRGYTVREVIVMNLLLPAGFTALWIMIFSGSALAIDLGQAGLLKGVLESRGVENVLYTIIRQLPMSETMVAMVVFIAFLNYVTAADSNTDAISNLCTAGFSADSAESAGMGMKVVWGAVIGVVSWVMTSYAGGVDGVKMMSNLGGLPALLIIMGCMVSLIILVNSGKLVSRTDIQESAAAKETQA</sequence>
<accession>A0A1W0D723</accession>
<feature type="transmembrane region" description="Helical" evidence="8">
    <location>
        <begin position="451"/>
        <end position="469"/>
    </location>
</feature>
<evidence type="ECO:0000256" key="3">
    <source>
        <dbReference type="ARBA" id="ARBA00022448"/>
    </source>
</evidence>
<evidence type="ECO:0000256" key="4">
    <source>
        <dbReference type="ARBA" id="ARBA00022475"/>
    </source>
</evidence>
<evidence type="ECO:0000256" key="5">
    <source>
        <dbReference type="ARBA" id="ARBA00022692"/>
    </source>
</evidence>
<dbReference type="InterPro" id="IPR000060">
    <property type="entry name" value="BCCT_transptr"/>
</dbReference>
<feature type="transmembrane region" description="Helical" evidence="8">
    <location>
        <begin position="194"/>
        <end position="217"/>
    </location>
</feature>
<feature type="transmembrane region" description="Helical" evidence="8">
    <location>
        <begin position="262"/>
        <end position="286"/>
    </location>
</feature>
<organism evidence="9 10">
    <name type="scientific">Chromobacterium haemolyticum</name>
    <dbReference type="NCBI Taxonomy" id="394935"/>
    <lineage>
        <taxon>Bacteria</taxon>
        <taxon>Pseudomonadati</taxon>
        <taxon>Pseudomonadota</taxon>
        <taxon>Betaproteobacteria</taxon>
        <taxon>Neisseriales</taxon>
        <taxon>Chromobacteriaceae</taxon>
        <taxon>Chromobacterium</taxon>
    </lineage>
</organism>
<keyword evidence="5 8" id="KW-0812">Transmembrane</keyword>
<dbReference type="AlphaFoldDB" id="A0A1W0D723"/>
<feature type="transmembrane region" description="Helical" evidence="8">
    <location>
        <begin position="229"/>
        <end position="250"/>
    </location>
</feature>
<evidence type="ECO:0000256" key="8">
    <source>
        <dbReference type="SAM" id="Phobius"/>
    </source>
</evidence>
<dbReference type="Proteomes" id="UP000192721">
    <property type="component" value="Unassembled WGS sequence"/>
</dbReference>
<evidence type="ECO:0000256" key="1">
    <source>
        <dbReference type="ARBA" id="ARBA00004651"/>
    </source>
</evidence>
<protein>
    <submittedName>
        <fullName evidence="9">BCCT transporter</fullName>
    </submittedName>
</protein>
<evidence type="ECO:0000256" key="6">
    <source>
        <dbReference type="ARBA" id="ARBA00022989"/>
    </source>
</evidence>
<comment type="subcellular location">
    <subcellularLocation>
        <location evidence="1">Cell membrane</location>
        <topology evidence="1">Multi-pass membrane protein</topology>
    </subcellularLocation>
</comment>
<feature type="transmembrane region" description="Helical" evidence="8">
    <location>
        <begin position="347"/>
        <end position="372"/>
    </location>
</feature>
<dbReference type="GO" id="GO:0005886">
    <property type="term" value="C:plasma membrane"/>
    <property type="evidence" value="ECO:0007669"/>
    <property type="project" value="UniProtKB-SubCell"/>
</dbReference>
<dbReference type="GO" id="GO:0022857">
    <property type="term" value="F:transmembrane transporter activity"/>
    <property type="evidence" value="ECO:0007669"/>
    <property type="project" value="InterPro"/>
</dbReference>
<reference evidence="9 10" key="1">
    <citation type="submission" date="2017-02" db="EMBL/GenBank/DDBJ databases">
        <title>Chromobacterium haemolyticum H5244.</title>
        <authorList>
            <person name="Gulvik C.A."/>
        </authorList>
    </citation>
    <scope>NUCLEOTIDE SEQUENCE [LARGE SCALE GENOMIC DNA]</scope>
    <source>
        <strain evidence="9 10">H5244</strain>
    </source>
</reference>
<evidence type="ECO:0000313" key="9">
    <source>
        <dbReference type="EMBL" id="OQS42794.1"/>
    </source>
</evidence>
<dbReference type="PANTHER" id="PTHR30047">
    <property type="entry name" value="HIGH-AFFINITY CHOLINE TRANSPORT PROTEIN-RELATED"/>
    <property type="match status" value="1"/>
</dbReference>
<keyword evidence="7 8" id="KW-0472">Membrane</keyword>
<feature type="transmembrane region" description="Helical" evidence="8">
    <location>
        <begin position="317"/>
        <end position="335"/>
    </location>
</feature>
<feature type="transmembrane region" description="Helical" evidence="8">
    <location>
        <begin position="148"/>
        <end position="165"/>
    </location>
</feature>
<name>A0A1W0D723_9NEIS</name>
<feature type="transmembrane region" description="Helical" evidence="8">
    <location>
        <begin position="89"/>
        <end position="109"/>
    </location>
</feature>
<evidence type="ECO:0000313" key="10">
    <source>
        <dbReference type="Proteomes" id="UP000192721"/>
    </source>
</evidence>